<sequence>MELEFASDALRKRLEDDKAMLKAYGERAKPLRLRLTLLRQAVCLADVPHTPPPRRHKLSGTREGQFAVDLKHPWRLIFEPANDPLPRLDDGSLDLAAVTKAKILDVTDYH</sequence>
<name>A0A841IVL0_9SPHN</name>
<reference evidence="1 2" key="1">
    <citation type="submission" date="2020-08" db="EMBL/GenBank/DDBJ databases">
        <title>Genomic Encyclopedia of Type Strains, Phase IV (KMG-IV): sequencing the most valuable type-strain genomes for metagenomic binning, comparative biology and taxonomic classification.</title>
        <authorList>
            <person name="Goeker M."/>
        </authorList>
    </citation>
    <scope>NUCLEOTIDE SEQUENCE [LARGE SCALE GENOMIC DNA]</scope>
    <source>
        <strain evidence="1 2">DSM 102255</strain>
    </source>
</reference>
<protein>
    <submittedName>
        <fullName evidence="1">Proteic killer suppression protein</fullName>
    </submittedName>
</protein>
<dbReference type="InterPro" id="IPR035093">
    <property type="entry name" value="RelE/ParE_toxin_dom_sf"/>
</dbReference>
<keyword evidence="2" id="KW-1185">Reference proteome</keyword>
<evidence type="ECO:0000313" key="1">
    <source>
        <dbReference type="EMBL" id="MBB6122949.1"/>
    </source>
</evidence>
<organism evidence="1 2">
    <name type="scientific">Sphingobium subterraneum</name>
    <dbReference type="NCBI Taxonomy" id="627688"/>
    <lineage>
        <taxon>Bacteria</taxon>
        <taxon>Pseudomonadati</taxon>
        <taxon>Pseudomonadota</taxon>
        <taxon>Alphaproteobacteria</taxon>
        <taxon>Sphingomonadales</taxon>
        <taxon>Sphingomonadaceae</taxon>
        <taxon>Sphingobium</taxon>
    </lineage>
</organism>
<evidence type="ECO:0000313" key="2">
    <source>
        <dbReference type="Proteomes" id="UP000552700"/>
    </source>
</evidence>
<comment type="caution">
    <text evidence="1">The sequence shown here is derived from an EMBL/GenBank/DDBJ whole genome shotgun (WGS) entry which is preliminary data.</text>
</comment>
<dbReference type="RefSeq" id="WP_184077473.1">
    <property type="nucleotide sequence ID" value="NZ_JACIJP010000001.1"/>
</dbReference>
<dbReference type="AlphaFoldDB" id="A0A841IVL0"/>
<dbReference type="Proteomes" id="UP000552700">
    <property type="component" value="Unassembled WGS sequence"/>
</dbReference>
<gene>
    <name evidence="1" type="ORF">FHS92_000656</name>
</gene>
<dbReference type="SUPFAM" id="SSF143011">
    <property type="entry name" value="RelE-like"/>
    <property type="match status" value="1"/>
</dbReference>
<proteinExistence type="predicted"/>
<dbReference type="EMBL" id="JACIJP010000001">
    <property type="protein sequence ID" value="MBB6122949.1"/>
    <property type="molecule type" value="Genomic_DNA"/>
</dbReference>
<accession>A0A841IVL0</accession>
<dbReference type="Gene3D" id="3.30.2310.20">
    <property type="entry name" value="RelE-like"/>
    <property type="match status" value="1"/>
</dbReference>